<keyword evidence="6" id="KW-0378">Hydrolase</keyword>
<comment type="catalytic activity">
    <reaction evidence="14">
        <text>DNA(n) + a 2'-deoxyribonucleoside 5'-triphosphate = DNA(n+1) + diphosphate</text>
        <dbReference type="Rhea" id="RHEA:22508"/>
        <dbReference type="Rhea" id="RHEA-COMP:17339"/>
        <dbReference type="Rhea" id="RHEA-COMP:17340"/>
        <dbReference type="ChEBI" id="CHEBI:33019"/>
        <dbReference type="ChEBI" id="CHEBI:61560"/>
        <dbReference type="ChEBI" id="CHEBI:173112"/>
        <dbReference type="EC" id="2.7.7.7"/>
    </reaction>
</comment>
<keyword evidence="12" id="KW-0233">DNA recombination</keyword>
<evidence type="ECO:0000256" key="10">
    <source>
        <dbReference type="ARBA" id="ARBA00022918"/>
    </source>
</evidence>
<evidence type="ECO:0000256" key="8">
    <source>
        <dbReference type="ARBA" id="ARBA00022884"/>
    </source>
</evidence>
<dbReference type="GO" id="GO:0004519">
    <property type="term" value="F:endonuclease activity"/>
    <property type="evidence" value="ECO:0007669"/>
    <property type="project" value="UniProtKB-KW"/>
</dbReference>
<evidence type="ECO:0000256" key="6">
    <source>
        <dbReference type="ARBA" id="ARBA00022801"/>
    </source>
</evidence>
<keyword evidence="8" id="KW-0694">RNA-binding</keyword>
<reference evidence="16" key="1">
    <citation type="submission" date="2021-03" db="EMBL/GenBank/DDBJ databases">
        <title>Draft genome sequence of rust myrtle Austropuccinia psidii MF-1, a brazilian biotype.</title>
        <authorList>
            <person name="Quecine M.C."/>
            <person name="Pachon D.M.R."/>
            <person name="Bonatelli M.L."/>
            <person name="Correr F.H."/>
            <person name="Franceschini L.M."/>
            <person name="Leite T.F."/>
            <person name="Margarido G.R.A."/>
            <person name="Almeida C.A."/>
            <person name="Ferrarezi J.A."/>
            <person name="Labate C.A."/>
        </authorList>
    </citation>
    <scope>NUCLEOTIDE SEQUENCE</scope>
    <source>
        <strain evidence="16">MF-1</strain>
    </source>
</reference>
<evidence type="ECO:0000256" key="1">
    <source>
        <dbReference type="ARBA" id="ARBA00022578"/>
    </source>
</evidence>
<dbReference type="GO" id="GO:0003723">
    <property type="term" value="F:RNA binding"/>
    <property type="evidence" value="ECO:0007669"/>
    <property type="project" value="UniProtKB-KW"/>
</dbReference>
<dbReference type="GO" id="GO:0046872">
    <property type="term" value="F:metal ion binding"/>
    <property type="evidence" value="ECO:0007669"/>
    <property type="project" value="UniProtKB-KW"/>
</dbReference>
<evidence type="ECO:0000313" key="17">
    <source>
        <dbReference type="Proteomes" id="UP000765509"/>
    </source>
</evidence>
<dbReference type="InterPro" id="IPR039537">
    <property type="entry name" value="Retrotran_Ty1/copia-like"/>
</dbReference>
<keyword evidence="7" id="KW-0460">Magnesium</keyword>
<keyword evidence="9" id="KW-0229">DNA integration</keyword>
<evidence type="ECO:0000256" key="3">
    <source>
        <dbReference type="ARBA" id="ARBA00022722"/>
    </source>
</evidence>
<dbReference type="GO" id="GO:0003964">
    <property type="term" value="F:RNA-directed DNA polymerase activity"/>
    <property type="evidence" value="ECO:0007669"/>
    <property type="project" value="UniProtKB-KW"/>
</dbReference>
<evidence type="ECO:0000256" key="14">
    <source>
        <dbReference type="ARBA" id="ARBA00049244"/>
    </source>
</evidence>
<dbReference type="GO" id="GO:0032196">
    <property type="term" value="P:transposition"/>
    <property type="evidence" value="ECO:0007669"/>
    <property type="project" value="UniProtKB-KW"/>
</dbReference>
<comment type="caution">
    <text evidence="16">The sequence shown here is derived from an EMBL/GenBank/DDBJ whole genome shotgun (WGS) entry which is preliminary data.</text>
</comment>
<protein>
    <recommendedName>
        <fullName evidence="15">Integrase catalytic domain-containing protein</fullName>
    </recommendedName>
</protein>
<dbReference type="Proteomes" id="UP000765509">
    <property type="component" value="Unassembled WGS sequence"/>
</dbReference>
<evidence type="ECO:0000256" key="5">
    <source>
        <dbReference type="ARBA" id="ARBA00022759"/>
    </source>
</evidence>
<organism evidence="16 17">
    <name type="scientific">Austropuccinia psidii MF-1</name>
    <dbReference type="NCBI Taxonomy" id="1389203"/>
    <lineage>
        <taxon>Eukaryota</taxon>
        <taxon>Fungi</taxon>
        <taxon>Dikarya</taxon>
        <taxon>Basidiomycota</taxon>
        <taxon>Pucciniomycotina</taxon>
        <taxon>Pucciniomycetes</taxon>
        <taxon>Pucciniales</taxon>
        <taxon>Sphaerophragmiaceae</taxon>
        <taxon>Austropuccinia</taxon>
    </lineage>
</organism>
<evidence type="ECO:0000313" key="16">
    <source>
        <dbReference type="EMBL" id="MBW0521634.1"/>
    </source>
</evidence>
<keyword evidence="10" id="KW-0695">RNA-directed DNA polymerase</keyword>
<gene>
    <name evidence="16" type="ORF">O181_061349</name>
</gene>
<name>A0A9Q3I0H2_9BASI</name>
<evidence type="ECO:0000256" key="13">
    <source>
        <dbReference type="ARBA" id="ARBA00048173"/>
    </source>
</evidence>
<dbReference type="SUPFAM" id="SSF53098">
    <property type="entry name" value="Ribonuclease H-like"/>
    <property type="match status" value="1"/>
</dbReference>
<evidence type="ECO:0000256" key="12">
    <source>
        <dbReference type="ARBA" id="ARBA00023172"/>
    </source>
</evidence>
<dbReference type="InterPro" id="IPR012337">
    <property type="entry name" value="RNaseH-like_sf"/>
</dbReference>
<evidence type="ECO:0000256" key="2">
    <source>
        <dbReference type="ARBA" id="ARBA00022695"/>
    </source>
</evidence>
<keyword evidence="11" id="KW-0239">DNA-directed DNA polymerase</keyword>
<keyword evidence="5" id="KW-0255">Endonuclease</keyword>
<comment type="catalytic activity">
    <reaction evidence="13">
        <text>DNA(n) + a 2'-deoxyribonucleoside 5'-triphosphate = DNA(n+1) + diphosphate</text>
        <dbReference type="Rhea" id="RHEA:22508"/>
        <dbReference type="Rhea" id="RHEA-COMP:17339"/>
        <dbReference type="Rhea" id="RHEA-COMP:17340"/>
        <dbReference type="ChEBI" id="CHEBI:33019"/>
        <dbReference type="ChEBI" id="CHEBI:61560"/>
        <dbReference type="ChEBI" id="CHEBI:173112"/>
        <dbReference type="EC" id="2.7.7.49"/>
    </reaction>
</comment>
<dbReference type="Gene3D" id="3.30.420.10">
    <property type="entry name" value="Ribonuclease H-like superfamily/Ribonuclease H"/>
    <property type="match status" value="1"/>
</dbReference>
<dbReference type="OrthoDB" id="2640446at2759"/>
<feature type="domain" description="Integrase catalytic" evidence="15">
    <location>
        <begin position="158"/>
        <end position="322"/>
    </location>
</feature>
<dbReference type="AlphaFoldDB" id="A0A9Q3I0H2"/>
<keyword evidence="11" id="KW-0808">Transferase</keyword>
<evidence type="ECO:0000259" key="15">
    <source>
        <dbReference type="PROSITE" id="PS50994"/>
    </source>
</evidence>
<dbReference type="EMBL" id="AVOT02028974">
    <property type="protein sequence ID" value="MBW0521634.1"/>
    <property type="molecule type" value="Genomic_DNA"/>
</dbReference>
<dbReference type="GO" id="GO:0015074">
    <property type="term" value="P:DNA integration"/>
    <property type="evidence" value="ECO:0007669"/>
    <property type="project" value="UniProtKB-KW"/>
</dbReference>
<evidence type="ECO:0000256" key="7">
    <source>
        <dbReference type="ARBA" id="ARBA00022842"/>
    </source>
</evidence>
<dbReference type="InterPro" id="IPR036397">
    <property type="entry name" value="RNaseH_sf"/>
</dbReference>
<dbReference type="GO" id="GO:0003887">
    <property type="term" value="F:DNA-directed DNA polymerase activity"/>
    <property type="evidence" value="ECO:0007669"/>
    <property type="project" value="UniProtKB-KW"/>
</dbReference>
<dbReference type="InterPro" id="IPR001584">
    <property type="entry name" value="Integrase_cat-core"/>
</dbReference>
<evidence type="ECO:0000256" key="9">
    <source>
        <dbReference type="ARBA" id="ARBA00022908"/>
    </source>
</evidence>
<dbReference type="PROSITE" id="PS50994">
    <property type="entry name" value="INTEGRASE"/>
    <property type="match status" value="1"/>
</dbReference>
<proteinExistence type="predicted"/>
<keyword evidence="3" id="KW-0540">Nuclease</keyword>
<dbReference type="GO" id="GO:0016787">
    <property type="term" value="F:hydrolase activity"/>
    <property type="evidence" value="ECO:0007669"/>
    <property type="project" value="UniProtKB-KW"/>
</dbReference>
<dbReference type="GO" id="GO:0005634">
    <property type="term" value="C:nucleus"/>
    <property type="evidence" value="ECO:0007669"/>
    <property type="project" value="UniProtKB-ARBA"/>
</dbReference>
<dbReference type="PANTHER" id="PTHR42648:SF11">
    <property type="entry name" value="TRANSPOSON TY4-P GAG-POL POLYPROTEIN"/>
    <property type="match status" value="1"/>
</dbReference>
<dbReference type="GO" id="GO:0006310">
    <property type="term" value="P:DNA recombination"/>
    <property type="evidence" value="ECO:0007669"/>
    <property type="project" value="UniProtKB-KW"/>
</dbReference>
<keyword evidence="2" id="KW-0548">Nucleotidyltransferase</keyword>
<evidence type="ECO:0000256" key="4">
    <source>
        <dbReference type="ARBA" id="ARBA00022723"/>
    </source>
</evidence>
<dbReference type="PANTHER" id="PTHR42648">
    <property type="entry name" value="TRANSPOSASE, PUTATIVE-RELATED"/>
    <property type="match status" value="1"/>
</dbReference>
<keyword evidence="4" id="KW-0479">Metal-binding</keyword>
<keyword evidence="17" id="KW-1185">Reference proteome</keyword>
<sequence length="486" mass="54776">MTTLKIPINNGSVIIQNVAYFNKILGTILSVSRLCTVGVVPIFDNIALSLLVSGFVVITTFKNRCWWLNVLYSKGTNRSVALNPSGDFLKLEMNSISRPATTSLSSREWHYHLGHACNKVVISFLKKHVPVFDPNSWQPFYFKVCATAKSTHCLARVCTNIPKDKPLDLLGPFSNDAQGFHYILTIHNHMLAYSIVYPLRSWSEAPNAILDAIPQFQVWVKIKPKALRTDNAKEFTSETFISSLEKLGVGFFPLLPYSPQENGKKERLNQTLGEMARSMMIQRKMPDRFWHFLYDLACSTHNLLPNSQCMQLSPHQLLFGQPPSITMVYPFGMEAIVHIPMVQQHHKSAPRGTACHLLEPLMSGGWLLWDPTGNQMVRSASVVFPHFQSLRVSATKPQKGLLSHSSNSMMLGQVPMEHYIKQENKAIDSLPLAKNIIIPEHLGKALSGQFKSKWKVACKAELEQILVRDVWEAVNRTKSMKTIGHC</sequence>
<accession>A0A9Q3I0H2</accession>
<evidence type="ECO:0000256" key="11">
    <source>
        <dbReference type="ARBA" id="ARBA00022932"/>
    </source>
</evidence>
<keyword evidence="1" id="KW-0815">Transposition</keyword>